<dbReference type="InterPro" id="IPR046496">
    <property type="entry name" value="DUF6589"/>
</dbReference>
<dbReference type="AlphaFoldDB" id="A0AAD7DFC7"/>
<accession>A0AAD7DFC7</accession>
<feature type="region of interest" description="Disordered" evidence="1">
    <location>
        <begin position="78"/>
        <end position="163"/>
    </location>
</feature>
<dbReference type="Pfam" id="PF20231">
    <property type="entry name" value="DUF6589"/>
    <property type="match status" value="1"/>
</dbReference>
<feature type="region of interest" description="Disordered" evidence="1">
    <location>
        <begin position="978"/>
        <end position="1074"/>
    </location>
</feature>
<evidence type="ECO:0000313" key="3">
    <source>
        <dbReference type="EMBL" id="KAJ7689966.1"/>
    </source>
</evidence>
<feature type="domain" description="DUF6589" evidence="2">
    <location>
        <begin position="488"/>
        <end position="917"/>
    </location>
</feature>
<evidence type="ECO:0000313" key="4">
    <source>
        <dbReference type="Proteomes" id="UP001221757"/>
    </source>
</evidence>
<comment type="caution">
    <text evidence="3">The sequence shown here is derived from an EMBL/GenBank/DDBJ whole genome shotgun (WGS) entry which is preliminary data.</text>
</comment>
<organism evidence="3 4">
    <name type="scientific">Mycena rosella</name>
    <name type="common">Pink bonnet</name>
    <name type="synonym">Agaricus rosellus</name>
    <dbReference type="NCBI Taxonomy" id="1033263"/>
    <lineage>
        <taxon>Eukaryota</taxon>
        <taxon>Fungi</taxon>
        <taxon>Dikarya</taxon>
        <taxon>Basidiomycota</taxon>
        <taxon>Agaricomycotina</taxon>
        <taxon>Agaricomycetes</taxon>
        <taxon>Agaricomycetidae</taxon>
        <taxon>Agaricales</taxon>
        <taxon>Marasmiineae</taxon>
        <taxon>Mycenaceae</taxon>
        <taxon>Mycena</taxon>
    </lineage>
</organism>
<gene>
    <name evidence="3" type="ORF">B0H17DRAFT_1291480</name>
</gene>
<evidence type="ECO:0000256" key="1">
    <source>
        <dbReference type="SAM" id="MobiDB-lite"/>
    </source>
</evidence>
<feature type="compositionally biased region" description="Acidic residues" evidence="1">
    <location>
        <begin position="1011"/>
        <end position="1021"/>
    </location>
</feature>
<keyword evidence="4" id="KW-1185">Reference proteome</keyword>
<feature type="compositionally biased region" description="Low complexity" evidence="1">
    <location>
        <begin position="983"/>
        <end position="994"/>
    </location>
</feature>
<evidence type="ECO:0000259" key="2">
    <source>
        <dbReference type="Pfam" id="PF20231"/>
    </source>
</evidence>
<reference evidence="3" key="1">
    <citation type="submission" date="2023-03" db="EMBL/GenBank/DDBJ databases">
        <title>Massive genome expansion in bonnet fungi (Mycena s.s.) driven by repeated elements and novel gene families across ecological guilds.</title>
        <authorList>
            <consortium name="Lawrence Berkeley National Laboratory"/>
            <person name="Harder C.B."/>
            <person name="Miyauchi S."/>
            <person name="Viragh M."/>
            <person name="Kuo A."/>
            <person name="Thoen E."/>
            <person name="Andreopoulos B."/>
            <person name="Lu D."/>
            <person name="Skrede I."/>
            <person name="Drula E."/>
            <person name="Henrissat B."/>
            <person name="Morin E."/>
            <person name="Kohler A."/>
            <person name="Barry K."/>
            <person name="LaButti K."/>
            <person name="Morin E."/>
            <person name="Salamov A."/>
            <person name="Lipzen A."/>
            <person name="Mereny Z."/>
            <person name="Hegedus B."/>
            <person name="Baldrian P."/>
            <person name="Stursova M."/>
            <person name="Weitz H."/>
            <person name="Taylor A."/>
            <person name="Grigoriev I.V."/>
            <person name="Nagy L.G."/>
            <person name="Martin F."/>
            <person name="Kauserud H."/>
        </authorList>
    </citation>
    <scope>NUCLEOTIDE SEQUENCE</scope>
    <source>
        <strain evidence="3">CBHHK067</strain>
    </source>
</reference>
<feature type="compositionally biased region" description="Polar residues" evidence="1">
    <location>
        <begin position="78"/>
        <end position="89"/>
    </location>
</feature>
<dbReference type="Proteomes" id="UP001221757">
    <property type="component" value="Unassembled WGS sequence"/>
</dbReference>
<feature type="compositionally biased region" description="Polar residues" evidence="1">
    <location>
        <begin position="116"/>
        <end position="133"/>
    </location>
</feature>
<name>A0AAD7DFC7_MYCRO</name>
<dbReference type="EMBL" id="JARKIE010000068">
    <property type="protein sequence ID" value="KAJ7689966.1"/>
    <property type="molecule type" value="Genomic_DNA"/>
</dbReference>
<feature type="compositionally biased region" description="Low complexity" evidence="1">
    <location>
        <begin position="141"/>
        <end position="154"/>
    </location>
</feature>
<protein>
    <recommendedName>
        <fullName evidence="2">DUF6589 domain-containing protein</fullName>
    </recommendedName>
</protein>
<sequence length="1074" mass="119218">MVRGPVTWPSFSRRGGLHHLRAFLARFPMDSDGSTSQWVVPFTPHRRNSSISSAMSEMMMYSPAGQSLADVPPNTPTYTGFSASAQPTPFNFLPMETPQSGVSPHTATKRRRQNSHLHQATANDENIDPSPSNSSQKRPKTSSTSTPHSQSGSQRQSVRTEAEKMKNVLNSIKSQGWSLAEFLYMLFRPKEEEAAPRSTQHSQMVSKFLIGDGEHTVSDILTCWMTSSYGAVQANSPQSRDMYSTTTPYKSIRSVRPALTSFALQTVGKHLVQHAERAVQASSGLHTSVKSNNTTKKLKWARLGADTIPVVGAILDLHLEAAWYLMDLIAMRPPRTRDGVVLSPRKSRPSRGVIIHALADPLFCRSNRANLPVARGILYFGSSVPVEIMAYNSRIGTMPSYSTIHRNLEGLSADEAVVTINHGRDRTKTGILLFDNVQNLARVRDLRIGRENHMNVGMSGLWVEGNTTIDPGVFDLNDKRQRIAADARASVTVDMLLGFLDQEDAEATGYLEWMEVIVCCIKPLNHMKAQVNALYRATAKLVIPLEKSPVHVLAPSGKKETIPAELKDGMIDFLAQVGQESADYIPRKLIVGGDGLSFAMTLQLQAYLQFHQDPFKSFEILEPQLQVWHTKWTDLIRIFQTHWGRVSGKSTNPASLGHSASKIGRAAPSNMKKVEFYAGSQLLYLVLDGRMLDCWRNYTGHIRLPVLGITLSMIRAPQVNGRKLYQRGRRGPWVPINVEDSSLNETKKKKKSKGTKKAKPVPPPCKGDFVLAQAVDFLCDGISSRKIAYAVAEGNVGRVYQCINYMLFTFAGSTHSNYMGYILETIINLELESSPGLKEALLLCLLINLTGLAGHYEEGDYVVEFFNRLLEDVVEHKNAQFNDNFIRNVVSRNLRHIAELKLAWRTGTGMAQKSSKHPDPHTNPEMLLLLKAFLTEELHSRRLGRQIDDRDTDDFGRGIKKLRAGWLERWIKKYLNTRQAKRPATSAAPAPSTTMEADSEDDTGSNMGSDSSEDESDDSDTEGPCSYATRESMAVVNGELVMDDRDMMVGPDGMELLGPEGGDVDSEDDTEEGP</sequence>
<feature type="compositionally biased region" description="Acidic residues" evidence="1">
    <location>
        <begin position="1062"/>
        <end position="1074"/>
    </location>
</feature>
<feature type="compositionally biased region" description="Polar residues" evidence="1">
    <location>
        <begin position="97"/>
        <end position="106"/>
    </location>
</feature>
<proteinExistence type="predicted"/>